<reference evidence="1 2" key="1">
    <citation type="submission" date="2023-10" db="EMBL/GenBank/DDBJ databases">
        <title>Genome-Wide Identification Analysis in wild type Solanum Pinnatisectum Reveals Some Genes Defensing Phytophthora Infestans.</title>
        <authorList>
            <person name="Sun C."/>
        </authorList>
    </citation>
    <scope>NUCLEOTIDE SEQUENCE [LARGE SCALE GENOMIC DNA]</scope>
    <source>
        <strain evidence="1">LQN</strain>
        <tissue evidence="1">Leaf</tissue>
    </source>
</reference>
<proteinExistence type="predicted"/>
<gene>
    <name evidence="1" type="ORF">R3W88_007780</name>
</gene>
<dbReference type="Proteomes" id="UP001311915">
    <property type="component" value="Unassembled WGS sequence"/>
</dbReference>
<evidence type="ECO:0000313" key="2">
    <source>
        <dbReference type="Proteomes" id="UP001311915"/>
    </source>
</evidence>
<accession>A0AAV9M9D3</accession>
<evidence type="ECO:0000313" key="1">
    <source>
        <dbReference type="EMBL" id="KAK4733519.1"/>
    </source>
</evidence>
<sequence length="55" mass="6436">MDQLIVSLYFQYVDLSRRDPFFKSKHVNVIKVPRSSKIIIVPKTTPSIKNNKLTM</sequence>
<organism evidence="1 2">
    <name type="scientific">Solanum pinnatisectum</name>
    <name type="common">tansyleaf nightshade</name>
    <dbReference type="NCBI Taxonomy" id="50273"/>
    <lineage>
        <taxon>Eukaryota</taxon>
        <taxon>Viridiplantae</taxon>
        <taxon>Streptophyta</taxon>
        <taxon>Embryophyta</taxon>
        <taxon>Tracheophyta</taxon>
        <taxon>Spermatophyta</taxon>
        <taxon>Magnoliopsida</taxon>
        <taxon>eudicotyledons</taxon>
        <taxon>Gunneridae</taxon>
        <taxon>Pentapetalae</taxon>
        <taxon>asterids</taxon>
        <taxon>lamiids</taxon>
        <taxon>Solanales</taxon>
        <taxon>Solanaceae</taxon>
        <taxon>Solanoideae</taxon>
        <taxon>Solaneae</taxon>
        <taxon>Solanum</taxon>
    </lineage>
</organism>
<dbReference type="AlphaFoldDB" id="A0AAV9M9D3"/>
<dbReference type="EMBL" id="JAWPEI010000002">
    <property type="protein sequence ID" value="KAK4733519.1"/>
    <property type="molecule type" value="Genomic_DNA"/>
</dbReference>
<name>A0AAV9M9D3_9SOLN</name>
<keyword evidence="2" id="KW-1185">Reference proteome</keyword>
<comment type="caution">
    <text evidence="1">The sequence shown here is derived from an EMBL/GenBank/DDBJ whole genome shotgun (WGS) entry which is preliminary data.</text>
</comment>
<protein>
    <submittedName>
        <fullName evidence="1">Uncharacterized protein</fullName>
    </submittedName>
</protein>